<accession>A0A386HQB2</accession>
<gene>
    <name evidence="6" type="ORF">D6B99_10810</name>
</gene>
<dbReference type="Pfam" id="PF01915">
    <property type="entry name" value="Glyco_hydro_3_C"/>
    <property type="match status" value="1"/>
</dbReference>
<dbReference type="GO" id="GO:0046556">
    <property type="term" value="F:alpha-L-arabinofuranosidase activity"/>
    <property type="evidence" value="ECO:0007669"/>
    <property type="project" value="TreeGrafter"/>
</dbReference>
<dbReference type="Pfam" id="PF14310">
    <property type="entry name" value="Fn3-like"/>
    <property type="match status" value="1"/>
</dbReference>
<dbReference type="PANTHER" id="PTHR42721:SF3">
    <property type="entry name" value="BETA-D-XYLOSIDASE 5-RELATED"/>
    <property type="match status" value="1"/>
</dbReference>
<evidence type="ECO:0000256" key="1">
    <source>
        <dbReference type="ARBA" id="ARBA00005336"/>
    </source>
</evidence>
<feature type="signal peptide" evidence="4">
    <location>
        <begin position="1"/>
        <end position="23"/>
    </location>
</feature>
<organism evidence="6 7">
    <name type="scientific">Arachidicoccus soli</name>
    <dbReference type="NCBI Taxonomy" id="2341117"/>
    <lineage>
        <taxon>Bacteria</taxon>
        <taxon>Pseudomonadati</taxon>
        <taxon>Bacteroidota</taxon>
        <taxon>Chitinophagia</taxon>
        <taxon>Chitinophagales</taxon>
        <taxon>Chitinophagaceae</taxon>
        <taxon>Arachidicoccus</taxon>
    </lineage>
</organism>
<evidence type="ECO:0000259" key="5">
    <source>
        <dbReference type="SMART" id="SM01217"/>
    </source>
</evidence>
<name>A0A386HQB2_9BACT</name>
<dbReference type="Gene3D" id="3.20.20.300">
    <property type="entry name" value="Glycoside hydrolase, family 3, N-terminal domain"/>
    <property type="match status" value="1"/>
</dbReference>
<dbReference type="Proteomes" id="UP000266118">
    <property type="component" value="Chromosome"/>
</dbReference>
<dbReference type="InterPro" id="IPR017853">
    <property type="entry name" value="GH"/>
</dbReference>
<evidence type="ECO:0000256" key="2">
    <source>
        <dbReference type="ARBA" id="ARBA00022729"/>
    </source>
</evidence>
<dbReference type="InterPro" id="IPR036881">
    <property type="entry name" value="Glyco_hydro_3_C_sf"/>
</dbReference>
<dbReference type="SUPFAM" id="SSF51445">
    <property type="entry name" value="(Trans)glycosidases"/>
    <property type="match status" value="1"/>
</dbReference>
<keyword evidence="7" id="KW-1185">Reference proteome</keyword>
<dbReference type="InterPro" id="IPR044993">
    <property type="entry name" value="BXL"/>
</dbReference>
<dbReference type="GO" id="GO:0009044">
    <property type="term" value="F:xylan 1,4-beta-xylosidase activity"/>
    <property type="evidence" value="ECO:0007669"/>
    <property type="project" value="InterPro"/>
</dbReference>
<dbReference type="EMBL" id="CP032489">
    <property type="protein sequence ID" value="AYD48035.1"/>
    <property type="molecule type" value="Genomic_DNA"/>
</dbReference>
<dbReference type="InterPro" id="IPR001764">
    <property type="entry name" value="Glyco_hydro_3_N"/>
</dbReference>
<dbReference type="OrthoDB" id="721009at2"/>
<dbReference type="Gene3D" id="3.40.50.1700">
    <property type="entry name" value="Glycoside hydrolase family 3 C-terminal domain"/>
    <property type="match status" value="1"/>
</dbReference>
<dbReference type="InterPro" id="IPR026891">
    <property type="entry name" value="Fn3-like"/>
</dbReference>
<evidence type="ECO:0000313" key="7">
    <source>
        <dbReference type="Proteomes" id="UP000266118"/>
    </source>
</evidence>
<dbReference type="PANTHER" id="PTHR42721">
    <property type="entry name" value="SUGAR HYDROLASE-RELATED"/>
    <property type="match status" value="1"/>
</dbReference>
<evidence type="ECO:0000313" key="6">
    <source>
        <dbReference type="EMBL" id="AYD48035.1"/>
    </source>
</evidence>
<comment type="similarity">
    <text evidence="1">Belongs to the glycosyl hydrolase 3 family.</text>
</comment>
<dbReference type="InterPro" id="IPR036962">
    <property type="entry name" value="Glyco_hydro_3_N_sf"/>
</dbReference>
<dbReference type="SMART" id="SM01217">
    <property type="entry name" value="Fn3_like"/>
    <property type="match status" value="1"/>
</dbReference>
<dbReference type="InterPro" id="IPR002772">
    <property type="entry name" value="Glyco_hydro_3_C"/>
</dbReference>
<evidence type="ECO:0000256" key="3">
    <source>
        <dbReference type="ARBA" id="ARBA00022801"/>
    </source>
</evidence>
<dbReference type="InterPro" id="IPR013783">
    <property type="entry name" value="Ig-like_fold"/>
</dbReference>
<dbReference type="GO" id="GO:0031222">
    <property type="term" value="P:arabinan catabolic process"/>
    <property type="evidence" value="ECO:0007669"/>
    <property type="project" value="TreeGrafter"/>
</dbReference>
<dbReference type="PRINTS" id="PR00133">
    <property type="entry name" value="GLHYDRLASE3"/>
</dbReference>
<keyword evidence="2 4" id="KW-0732">Signal</keyword>
<dbReference type="KEGG" id="ark:D6B99_10810"/>
<dbReference type="AlphaFoldDB" id="A0A386HQB2"/>
<evidence type="ECO:0000256" key="4">
    <source>
        <dbReference type="SAM" id="SignalP"/>
    </source>
</evidence>
<sequence>MKKYFSYFLSICLLLTIAPRGKAQVFKDPTKSLNARVNDFISKLTLDEKINQLMNAAPAIPRLGVPAYNWWNEALHGVGRSGVVTVFPQAIGEAATFDPALLKQVASAISDEARANFNIDRKRGYELHYGGLSFWTPNINIFRDPRWGRGQETYGEDPFLTSQMGVAFVHGLQGDRPDYLKAAACAKHFAVYSGPEGDRHAFNAIATNLDLHETYFPAFKALVKAGVESVMAAYNALNGIPCSGNGYLLDTVLRQDWGFKGHIVSDCDAVADIFQFHKTVETPEAAAALAINNGLDLNCGNTFTALDNAVKQGLTTEAKIDSALASLTRTRIKLGLFNPIGTDPYDKIGPDVINSEAHRQLALKAAEESIVLLKNDGVLPLKNDLPKYFITGPNAATINSLIGNYYGVNNKMVTILEGIAGQISKGSQLQFKQGIMLNAANSNPEDWTTGDAKECDVIFAVLGIDGTIEGEEGDALASSTYGDRLDYNLPKNQINFLKKLRDGYKGKIVTIITGGSPMNLKEVHTLSDAVLLVWYPGEEGGNAVANVIFGKASPSGKLPVTFPMSLDQLPAFTDYSMKGRTYRFMEDKPMYPFGFGLSYTHFVYKNIKADKKSIENNQSFEVSATVSNAGKMAADEVVQMYVSVPQQDYLTPLYSLKGFKRISLQPNESKVVHFTVTPEEMQIYNTAGEPVIPKGDLKIYIGGSSPVERSQELGASKMVMTSVLIKN</sequence>
<reference evidence="6 7" key="1">
    <citation type="submission" date="2018-09" db="EMBL/GenBank/DDBJ databases">
        <title>Arachidicoccus sp. nov., a bacterium isolated from soil.</title>
        <authorList>
            <person name="Weon H.-Y."/>
            <person name="Kwon S.-W."/>
            <person name="Lee S.A."/>
        </authorList>
    </citation>
    <scope>NUCLEOTIDE SEQUENCE [LARGE SCALE GENOMIC DNA]</scope>
    <source>
        <strain evidence="6 7">KIS59-12</strain>
    </source>
</reference>
<dbReference type="GO" id="GO:0045493">
    <property type="term" value="P:xylan catabolic process"/>
    <property type="evidence" value="ECO:0007669"/>
    <property type="project" value="InterPro"/>
</dbReference>
<dbReference type="RefSeq" id="WP_119988109.1">
    <property type="nucleotide sequence ID" value="NZ_CP032489.1"/>
</dbReference>
<dbReference type="Pfam" id="PF00933">
    <property type="entry name" value="Glyco_hydro_3"/>
    <property type="match status" value="1"/>
</dbReference>
<protein>
    <submittedName>
        <fullName evidence="6">Glycoside hydrolase family 3 protein</fullName>
    </submittedName>
</protein>
<proteinExistence type="inferred from homology"/>
<feature type="domain" description="Fibronectin type III-like" evidence="5">
    <location>
        <begin position="636"/>
        <end position="705"/>
    </location>
</feature>
<dbReference type="SUPFAM" id="SSF52279">
    <property type="entry name" value="Beta-D-glucan exohydrolase, C-terminal domain"/>
    <property type="match status" value="1"/>
</dbReference>
<keyword evidence="3 6" id="KW-0378">Hydrolase</keyword>
<dbReference type="Gene3D" id="2.60.40.10">
    <property type="entry name" value="Immunoglobulins"/>
    <property type="match status" value="1"/>
</dbReference>
<feature type="chain" id="PRO_5017293539" evidence="4">
    <location>
        <begin position="24"/>
        <end position="727"/>
    </location>
</feature>